<name>A0A937F8W1_9BACT</name>
<dbReference type="InterPro" id="IPR005490">
    <property type="entry name" value="LD_TPept_cat_dom"/>
</dbReference>
<evidence type="ECO:0000256" key="3">
    <source>
        <dbReference type="ARBA" id="ARBA00022679"/>
    </source>
</evidence>
<sequence length="584" mass="67889">MSHKYFKLLFLLLLPVLFTQCNNTMQSTSPIESKDLINHDPNDTFKYTVEPAEGNLTKLPDSQLKSYLQLFLDTLTTSHYIPDNIHREELKQEIDSFYQLNDHKLFWLSYDGPSPKIKIMQAELLNASAHGLNAEDYNISKLINYEQQVFSKQTVNVFEMMQLDIRLTIAYLSYGYHLRNGRIKPIQIDKLWSSEYEAEAVAHHLHTDDIQKALKALVPQNENYESLQKALSFYKAIQVNGDWHKLPENTNLRLGDSSTLIPQLKQRLILTNDLAEKELKKDSIYFNEALASAVKRFQSRNGLTSDGIVGKGTVQVMNISLQTRIDQIKLNLERMRWMPSDMGHKFIYVNIPAYELYVFDNGETPVHMRVITGETDHATPVLTDRLNHLVFSPTWTIPKKIIKNEMLYRMKTDSTYLTRNGYQLYEGWESTAPIDPTTVNWEEVNVNNLRVVQKPGRSNALGLVKFPLTNDRSIYLHDTPSDYLFTRDKRAFSHGCVRLEQPDVLAQYLLKDQNWDNKKVREYMEKGKPATISLSEEIPVFLVYRTCWVDKTGLVNFRKDIYDIDDIQLIKLRDMQKQKLVSLF</sequence>
<dbReference type="CDD" id="cd16913">
    <property type="entry name" value="YkuD_like"/>
    <property type="match status" value="1"/>
</dbReference>
<dbReference type="Proteomes" id="UP000659388">
    <property type="component" value="Unassembled WGS sequence"/>
</dbReference>
<feature type="chain" id="PRO_5037198616" evidence="8">
    <location>
        <begin position="22"/>
        <end position="584"/>
    </location>
</feature>
<keyword evidence="8" id="KW-0732">Signal</keyword>
<dbReference type="InterPro" id="IPR038063">
    <property type="entry name" value="Transpep_catalytic_dom"/>
</dbReference>
<dbReference type="PANTHER" id="PTHR41533:SF2">
    <property type="entry name" value="BLR7131 PROTEIN"/>
    <property type="match status" value="1"/>
</dbReference>
<evidence type="ECO:0000256" key="4">
    <source>
        <dbReference type="ARBA" id="ARBA00022960"/>
    </source>
</evidence>
<dbReference type="InterPro" id="IPR002477">
    <property type="entry name" value="Peptidoglycan-bd-like"/>
</dbReference>
<keyword evidence="3" id="KW-0808">Transferase</keyword>
<comment type="caution">
    <text evidence="10">The sequence shown here is derived from an EMBL/GenBank/DDBJ whole genome shotgun (WGS) entry which is preliminary data.</text>
</comment>
<feature type="active site" description="Nucleophile" evidence="7">
    <location>
        <position position="496"/>
    </location>
</feature>
<keyword evidence="4 7" id="KW-0133">Cell shape</keyword>
<keyword evidence="5 7" id="KW-0573">Peptidoglycan synthesis</keyword>
<evidence type="ECO:0000256" key="6">
    <source>
        <dbReference type="ARBA" id="ARBA00023316"/>
    </source>
</evidence>
<dbReference type="PANTHER" id="PTHR41533">
    <property type="entry name" value="L,D-TRANSPEPTIDASE HI_1667-RELATED"/>
    <property type="match status" value="1"/>
</dbReference>
<proteinExistence type="inferred from homology"/>
<dbReference type="InterPro" id="IPR036366">
    <property type="entry name" value="PGBDSf"/>
</dbReference>
<dbReference type="EMBL" id="JAESIY010000004">
    <property type="protein sequence ID" value="MBL3656173.1"/>
    <property type="molecule type" value="Genomic_DNA"/>
</dbReference>
<keyword evidence="11" id="KW-1185">Reference proteome</keyword>
<dbReference type="GO" id="GO:0071555">
    <property type="term" value="P:cell wall organization"/>
    <property type="evidence" value="ECO:0007669"/>
    <property type="project" value="UniProtKB-UniRule"/>
</dbReference>
<dbReference type="PROSITE" id="PS52029">
    <property type="entry name" value="LD_TPASE"/>
    <property type="match status" value="1"/>
</dbReference>
<dbReference type="GO" id="GO:0016740">
    <property type="term" value="F:transferase activity"/>
    <property type="evidence" value="ECO:0007669"/>
    <property type="project" value="UniProtKB-KW"/>
</dbReference>
<evidence type="ECO:0000256" key="5">
    <source>
        <dbReference type="ARBA" id="ARBA00022984"/>
    </source>
</evidence>
<dbReference type="GO" id="GO:0008360">
    <property type="term" value="P:regulation of cell shape"/>
    <property type="evidence" value="ECO:0007669"/>
    <property type="project" value="UniProtKB-UniRule"/>
</dbReference>
<dbReference type="InterPro" id="IPR036365">
    <property type="entry name" value="PGBD-like_sf"/>
</dbReference>
<feature type="domain" description="L,D-TPase catalytic" evidence="9">
    <location>
        <begin position="345"/>
        <end position="523"/>
    </location>
</feature>
<evidence type="ECO:0000313" key="10">
    <source>
        <dbReference type="EMBL" id="MBL3656173.1"/>
    </source>
</evidence>
<dbReference type="GO" id="GO:0009252">
    <property type="term" value="P:peptidoglycan biosynthetic process"/>
    <property type="evidence" value="ECO:0007669"/>
    <property type="project" value="UniProtKB-KW"/>
</dbReference>
<dbReference type="Pfam" id="PF01471">
    <property type="entry name" value="PG_binding_1"/>
    <property type="match status" value="1"/>
</dbReference>
<dbReference type="Pfam" id="PF03734">
    <property type="entry name" value="YkuD"/>
    <property type="match status" value="1"/>
</dbReference>
<dbReference type="Gene3D" id="1.10.101.10">
    <property type="entry name" value="PGBD-like superfamily/PGBD"/>
    <property type="match status" value="1"/>
</dbReference>
<accession>A0A937F8W1</accession>
<evidence type="ECO:0000256" key="2">
    <source>
        <dbReference type="ARBA" id="ARBA00005992"/>
    </source>
</evidence>
<dbReference type="InterPro" id="IPR052905">
    <property type="entry name" value="LD-transpeptidase_YkuD-like"/>
</dbReference>
<feature type="active site" description="Proton donor/acceptor" evidence="7">
    <location>
        <position position="477"/>
    </location>
</feature>
<dbReference type="Gene3D" id="2.40.440.10">
    <property type="entry name" value="L,D-transpeptidase catalytic domain-like"/>
    <property type="match status" value="1"/>
</dbReference>
<dbReference type="AlphaFoldDB" id="A0A937F8W1"/>
<gene>
    <name evidence="10" type="ORF">JL102_08530</name>
</gene>
<keyword evidence="6 7" id="KW-0961">Cell wall biogenesis/degradation</keyword>
<evidence type="ECO:0000256" key="1">
    <source>
        <dbReference type="ARBA" id="ARBA00004752"/>
    </source>
</evidence>
<evidence type="ECO:0000313" key="11">
    <source>
        <dbReference type="Proteomes" id="UP000659388"/>
    </source>
</evidence>
<comment type="pathway">
    <text evidence="1 7">Cell wall biogenesis; peptidoglycan biosynthesis.</text>
</comment>
<dbReference type="SUPFAM" id="SSF47090">
    <property type="entry name" value="PGBD-like"/>
    <property type="match status" value="1"/>
</dbReference>
<comment type="similarity">
    <text evidence="2">Belongs to the YkuD family.</text>
</comment>
<evidence type="ECO:0000259" key="9">
    <source>
        <dbReference type="PROSITE" id="PS52029"/>
    </source>
</evidence>
<protein>
    <submittedName>
        <fullName evidence="10">L,D-transpeptidase family protein</fullName>
    </submittedName>
</protein>
<dbReference type="GO" id="GO:0004180">
    <property type="term" value="F:carboxypeptidase activity"/>
    <property type="evidence" value="ECO:0007669"/>
    <property type="project" value="UniProtKB-ARBA"/>
</dbReference>
<evidence type="ECO:0000256" key="8">
    <source>
        <dbReference type="SAM" id="SignalP"/>
    </source>
</evidence>
<dbReference type="SUPFAM" id="SSF141523">
    <property type="entry name" value="L,D-transpeptidase catalytic domain-like"/>
    <property type="match status" value="1"/>
</dbReference>
<dbReference type="InterPro" id="IPR045380">
    <property type="entry name" value="LD_TPept_scaffold_dom"/>
</dbReference>
<dbReference type="RefSeq" id="WP_202243967.1">
    <property type="nucleotide sequence ID" value="NZ_JAESIY010000004.1"/>
</dbReference>
<dbReference type="Pfam" id="PF20142">
    <property type="entry name" value="Scaffold"/>
    <property type="match status" value="1"/>
</dbReference>
<reference evidence="10" key="1">
    <citation type="submission" date="2021-01" db="EMBL/GenBank/DDBJ databases">
        <title>Fulvivirga kasyanovii gen. nov., sp nov., a novel member of the phylum Bacteroidetes isolated from seawater in a mussel farm.</title>
        <authorList>
            <person name="Zhao L.-H."/>
            <person name="Wang Z.-J."/>
        </authorList>
    </citation>
    <scope>NUCLEOTIDE SEQUENCE</scope>
    <source>
        <strain evidence="10">2943</strain>
    </source>
</reference>
<feature type="signal peptide" evidence="8">
    <location>
        <begin position="1"/>
        <end position="21"/>
    </location>
</feature>
<organism evidence="10 11">
    <name type="scientific">Fulvivirga sediminis</name>
    <dbReference type="NCBI Taxonomy" id="2803949"/>
    <lineage>
        <taxon>Bacteria</taxon>
        <taxon>Pseudomonadati</taxon>
        <taxon>Bacteroidota</taxon>
        <taxon>Cytophagia</taxon>
        <taxon>Cytophagales</taxon>
        <taxon>Fulvivirgaceae</taxon>
        <taxon>Fulvivirga</taxon>
    </lineage>
</organism>
<evidence type="ECO:0000256" key="7">
    <source>
        <dbReference type="PROSITE-ProRule" id="PRU01373"/>
    </source>
</evidence>